<evidence type="ECO:0000313" key="2">
    <source>
        <dbReference type="Proteomes" id="UP000295515"/>
    </source>
</evidence>
<organism evidence="1 2">
    <name type="scientific">Longibaculum muris</name>
    <dbReference type="NCBI Taxonomy" id="1796628"/>
    <lineage>
        <taxon>Bacteria</taxon>
        <taxon>Bacillati</taxon>
        <taxon>Bacillota</taxon>
        <taxon>Erysipelotrichia</taxon>
        <taxon>Erysipelotrichales</taxon>
        <taxon>Coprobacillaceae</taxon>
        <taxon>Longibaculum</taxon>
    </lineage>
</organism>
<reference evidence="1 2" key="1">
    <citation type="submission" date="2019-03" db="EMBL/GenBank/DDBJ databases">
        <title>Genomic Encyclopedia of Type Strains, Phase IV (KMG-IV): sequencing the most valuable type-strain genomes for metagenomic binning, comparative biology and taxonomic classification.</title>
        <authorList>
            <person name="Goeker M."/>
        </authorList>
    </citation>
    <scope>NUCLEOTIDE SEQUENCE [LARGE SCALE GENOMIC DNA]</scope>
    <source>
        <strain evidence="1 2">DSM 29487</strain>
    </source>
</reference>
<dbReference type="Proteomes" id="UP000295515">
    <property type="component" value="Unassembled WGS sequence"/>
</dbReference>
<accession>A0A4R3YYX4</accession>
<sequence>MKFASEEGDFEIFIGKDSLTENKDTFVLKK</sequence>
<keyword evidence="2" id="KW-1185">Reference proteome</keyword>
<dbReference type="AlphaFoldDB" id="A0A4R3YYX4"/>
<name>A0A4R3YYX4_9FIRM</name>
<protein>
    <submittedName>
        <fullName evidence="1">Uncharacterized protein</fullName>
    </submittedName>
</protein>
<dbReference type="EMBL" id="SMCQ01000014">
    <property type="protein sequence ID" value="TCV97836.1"/>
    <property type="molecule type" value="Genomic_DNA"/>
</dbReference>
<evidence type="ECO:0000313" key="1">
    <source>
        <dbReference type="EMBL" id="TCV97836.1"/>
    </source>
</evidence>
<gene>
    <name evidence="1" type="ORF">EDD60_1142</name>
</gene>
<comment type="caution">
    <text evidence="1">The sequence shown here is derived from an EMBL/GenBank/DDBJ whole genome shotgun (WGS) entry which is preliminary data.</text>
</comment>
<proteinExistence type="predicted"/>